<proteinExistence type="predicted"/>
<sequence length="66" mass="7390">MSQNDMQRFARDLRSCEALAAEVRRQADLETVVGTAQARGYRITVEDIVDFIYAKLGETAPCDRPA</sequence>
<evidence type="ECO:0000313" key="2">
    <source>
        <dbReference type="EMBL" id="MFC3230584.1"/>
    </source>
</evidence>
<evidence type="ECO:0000259" key="1">
    <source>
        <dbReference type="Pfam" id="PF07862"/>
    </source>
</evidence>
<reference evidence="3" key="1">
    <citation type="journal article" date="2019" name="Int. J. Syst. Evol. Microbiol.">
        <title>The Global Catalogue of Microorganisms (GCM) 10K type strain sequencing project: providing services to taxonomists for standard genome sequencing and annotation.</title>
        <authorList>
            <consortium name="The Broad Institute Genomics Platform"/>
            <consortium name="The Broad Institute Genome Sequencing Center for Infectious Disease"/>
            <person name="Wu L."/>
            <person name="Ma J."/>
        </authorList>
    </citation>
    <scope>NUCLEOTIDE SEQUENCE [LARGE SCALE GENOMIC DNA]</scope>
    <source>
        <strain evidence="3">KCTC 42964</strain>
    </source>
</reference>
<organism evidence="2 3">
    <name type="scientific">Marinibaculum pumilum</name>
    <dbReference type="NCBI Taxonomy" id="1766165"/>
    <lineage>
        <taxon>Bacteria</taxon>
        <taxon>Pseudomonadati</taxon>
        <taxon>Pseudomonadota</taxon>
        <taxon>Alphaproteobacteria</taxon>
        <taxon>Rhodospirillales</taxon>
        <taxon>Rhodospirillaceae</taxon>
        <taxon>Marinibaculum</taxon>
    </lineage>
</organism>
<dbReference type="Pfam" id="PF07862">
    <property type="entry name" value="Nif11"/>
    <property type="match status" value="1"/>
</dbReference>
<dbReference type="EMBL" id="JBHRTR010000048">
    <property type="protein sequence ID" value="MFC3230584.1"/>
    <property type="molecule type" value="Genomic_DNA"/>
</dbReference>
<accession>A0ABV7L7S1</accession>
<dbReference type="Proteomes" id="UP001595528">
    <property type="component" value="Unassembled WGS sequence"/>
</dbReference>
<dbReference type="InterPro" id="IPR012903">
    <property type="entry name" value="Nif11"/>
</dbReference>
<dbReference type="RefSeq" id="WP_379905887.1">
    <property type="nucleotide sequence ID" value="NZ_JBHRTR010000048.1"/>
</dbReference>
<protein>
    <submittedName>
        <fullName evidence="2">Nif11-like leader peptide family natural product</fullName>
    </submittedName>
</protein>
<keyword evidence="3" id="KW-1185">Reference proteome</keyword>
<gene>
    <name evidence="2" type="ORF">ACFOGJ_25270</name>
</gene>
<evidence type="ECO:0000313" key="3">
    <source>
        <dbReference type="Proteomes" id="UP001595528"/>
    </source>
</evidence>
<feature type="domain" description="Nif11" evidence="1">
    <location>
        <begin position="1"/>
        <end position="47"/>
    </location>
</feature>
<name>A0ABV7L7S1_9PROT</name>
<comment type="caution">
    <text evidence="2">The sequence shown here is derived from an EMBL/GenBank/DDBJ whole genome shotgun (WGS) entry which is preliminary data.</text>
</comment>